<name>F4S4P4_MELLP</name>
<dbReference type="PANTHER" id="PTHR10982:SF21">
    <property type="entry name" value="FATTY ACID SYNTHASE SUBUNIT BETA"/>
    <property type="match status" value="1"/>
</dbReference>
<dbReference type="STRING" id="747676.F4S4P4"/>
<dbReference type="Pfam" id="PF16073">
    <property type="entry name" value="SAT"/>
    <property type="match status" value="1"/>
</dbReference>
<dbReference type="AlphaFoldDB" id="F4S4P4"/>
<dbReference type="Gene3D" id="3.40.366.10">
    <property type="entry name" value="Malonyl-Coenzyme A Acyl Carrier Protein, domain 2"/>
    <property type="match status" value="1"/>
</dbReference>
<reference evidence="4" key="1">
    <citation type="journal article" date="2011" name="Proc. Natl. Acad. Sci. U.S.A.">
        <title>Obligate biotrophy features unraveled by the genomic analysis of rust fungi.</title>
        <authorList>
            <person name="Duplessis S."/>
            <person name="Cuomo C.A."/>
            <person name="Lin Y.-C."/>
            <person name="Aerts A."/>
            <person name="Tisserant E."/>
            <person name="Veneault-Fourrey C."/>
            <person name="Joly D.L."/>
            <person name="Hacquard S."/>
            <person name="Amselem J."/>
            <person name="Cantarel B.L."/>
            <person name="Chiu R."/>
            <person name="Coutinho P.M."/>
            <person name="Feau N."/>
            <person name="Field M."/>
            <person name="Frey P."/>
            <person name="Gelhaye E."/>
            <person name="Goldberg J."/>
            <person name="Grabherr M.G."/>
            <person name="Kodira C.D."/>
            <person name="Kohler A."/>
            <person name="Kuees U."/>
            <person name="Lindquist E.A."/>
            <person name="Lucas S.M."/>
            <person name="Mago R."/>
            <person name="Mauceli E."/>
            <person name="Morin E."/>
            <person name="Murat C."/>
            <person name="Pangilinan J.L."/>
            <person name="Park R."/>
            <person name="Pearson M."/>
            <person name="Quesneville H."/>
            <person name="Rouhier N."/>
            <person name="Sakthikumar S."/>
            <person name="Salamov A.A."/>
            <person name="Schmutz J."/>
            <person name="Selles B."/>
            <person name="Shapiro H."/>
            <person name="Tanguay P."/>
            <person name="Tuskan G.A."/>
            <person name="Henrissat B."/>
            <person name="Van de Peer Y."/>
            <person name="Rouze P."/>
            <person name="Ellis J.G."/>
            <person name="Dodds P.N."/>
            <person name="Schein J.E."/>
            <person name="Zhong S."/>
            <person name="Hamelin R.C."/>
            <person name="Grigoriev I.V."/>
            <person name="Szabo L.J."/>
            <person name="Martin F."/>
        </authorList>
    </citation>
    <scope>NUCLEOTIDE SEQUENCE [LARGE SCALE GENOMIC DNA]</scope>
    <source>
        <strain evidence="4">98AG31 / pathotype 3-4-7</strain>
    </source>
</reference>
<dbReference type="HOGENOM" id="CLU_1603110_0_0_1"/>
<dbReference type="OrthoDB" id="4251012at2759"/>
<dbReference type="KEGG" id="mlr:MELLADRAFT_93296"/>
<dbReference type="InterPro" id="IPR032088">
    <property type="entry name" value="SAT"/>
</dbReference>
<dbReference type="GO" id="GO:0016740">
    <property type="term" value="F:transferase activity"/>
    <property type="evidence" value="ECO:0007669"/>
    <property type="project" value="UniProtKB-KW"/>
</dbReference>
<organism evidence="4">
    <name type="scientific">Melampsora larici-populina (strain 98AG31 / pathotype 3-4-7)</name>
    <name type="common">Poplar leaf rust fungus</name>
    <dbReference type="NCBI Taxonomy" id="747676"/>
    <lineage>
        <taxon>Eukaryota</taxon>
        <taxon>Fungi</taxon>
        <taxon>Dikarya</taxon>
        <taxon>Basidiomycota</taxon>
        <taxon>Pucciniomycotina</taxon>
        <taxon>Pucciniomycetes</taxon>
        <taxon>Pucciniales</taxon>
        <taxon>Melampsoraceae</taxon>
        <taxon>Melampsora</taxon>
    </lineage>
</organism>
<protein>
    <recommendedName>
        <fullName evidence="2">Starter acyltransferase (SAT) domain-containing protein</fullName>
    </recommendedName>
</protein>
<evidence type="ECO:0000259" key="2">
    <source>
        <dbReference type="Pfam" id="PF16073"/>
    </source>
</evidence>
<evidence type="ECO:0000313" key="4">
    <source>
        <dbReference type="Proteomes" id="UP000001072"/>
    </source>
</evidence>
<dbReference type="RefSeq" id="XP_007416411.1">
    <property type="nucleotide sequence ID" value="XM_007416349.1"/>
</dbReference>
<evidence type="ECO:0000313" key="3">
    <source>
        <dbReference type="EMBL" id="EGG00392.1"/>
    </source>
</evidence>
<dbReference type="InParanoid" id="F4S4P4"/>
<sequence length="166" mass="18014">MTEFNIIASLPSNCGCTFGKTCSIGQLVTEPNTKPPDSYLATCAISFPLIQLVQFAHYITFRRTQGLSVVVAALVAARLPASEDTWPNFYQLDIRALTLLFHIGLQGSIAFPPISLPSKVTSITAEQEGLPTPMLAVTGLPLGPSQKAIEELDEHLQNVYKRIIVS</sequence>
<dbReference type="VEuPathDB" id="FungiDB:MELLADRAFT_93296"/>
<keyword evidence="1" id="KW-0808">Transferase</keyword>
<evidence type="ECO:0000256" key="1">
    <source>
        <dbReference type="ARBA" id="ARBA00022679"/>
    </source>
</evidence>
<dbReference type="GeneID" id="18936531"/>
<dbReference type="Proteomes" id="UP000001072">
    <property type="component" value="Unassembled WGS sequence"/>
</dbReference>
<gene>
    <name evidence="3" type="ORF">MELLADRAFT_93296</name>
</gene>
<dbReference type="InterPro" id="IPR050830">
    <property type="entry name" value="Fungal_FAS"/>
</dbReference>
<dbReference type="EMBL" id="GL883148">
    <property type="protein sequence ID" value="EGG00392.1"/>
    <property type="molecule type" value="Genomic_DNA"/>
</dbReference>
<proteinExistence type="predicted"/>
<keyword evidence="4" id="KW-1185">Reference proteome</keyword>
<dbReference type="InterPro" id="IPR001227">
    <property type="entry name" value="Ac_transferase_dom_sf"/>
</dbReference>
<accession>F4S4P4</accession>
<feature type="domain" description="Starter acyltransferase (SAT)" evidence="2">
    <location>
        <begin position="28"/>
        <end position="166"/>
    </location>
</feature>
<dbReference type="PANTHER" id="PTHR10982">
    <property type="entry name" value="MALONYL COA-ACYL CARRIER PROTEIN TRANSACYLASE"/>
    <property type="match status" value="1"/>
</dbReference>